<evidence type="ECO:0000259" key="3">
    <source>
        <dbReference type="PROSITE" id="PS51186"/>
    </source>
</evidence>
<evidence type="ECO:0000313" key="4">
    <source>
        <dbReference type="EMBL" id="AGI66854.1"/>
    </source>
</evidence>
<keyword evidence="2" id="KW-0012">Acyltransferase</keyword>
<evidence type="ECO:0000256" key="1">
    <source>
        <dbReference type="ARBA" id="ARBA00022679"/>
    </source>
</evidence>
<evidence type="ECO:0000256" key="2">
    <source>
        <dbReference type="ARBA" id="ARBA00023315"/>
    </source>
</evidence>
<dbReference type="KEGG" id="oat:OAN307_c11520"/>
<dbReference type="AlphaFoldDB" id="M9R2H5"/>
<organism evidence="4 5">
    <name type="scientific">Octadecabacter antarcticus 307</name>
    <dbReference type="NCBI Taxonomy" id="391626"/>
    <lineage>
        <taxon>Bacteria</taxon>
        <taxon>Pseudomonadati</taxon>
        <taxon>Pseudomonadota</taxon>
        <taxon>Alphaproteobacteria</taxon>
        <taxon>Rhodobacterales</taxon>
        <taxon>Roseobacteraceae</taxon>
        <taxon>Octadecabacter</taxon>
    </lineage>
</organism>
<sequence>MIVRTATSADAAKIAAIWNPQILETVVTFNSVPKSVEDVAVMIAQRPCFLILEIDEKVAGFASYDQFRGGIGYANTMEHTIILAPDASGQGAGRALMLAVMDHARAAAVHTLWAGVSAENLVGVAFHKSMGFKTVAVLPDVGRKFDRWMDLVLMQKHL</sequence>
<feature type="domain" description="N-acetyltransferase" evidence="3">
    <location>
        <begin position="1"/>
        <end position="158"/>
    </location>
</feature>
<protein>
    <recommendedName>
        <fullName evidence="3">N-acetyltransferase domain-containing protein</fullName>
    </recommendedName>
</protein>
<dbReference type="STRING" id="391626.OAN307_c11520"/>
<accession>M9R2H5</accession>
<dbReference type="OrthoDB" id="5459937at2"/>
<dbReference type="PANTHER" id="PTHR43072:SF23">
    <property type="entry name" value="UPF0039 PROTEIN C11D3.02C"/>
    <property type="match status" value="1"/>
</dbReference>
<dbReference type="SUPFAM" id="SSF55729">
    <property type="entry name" value="Acyl-CoA N-acyltransferases (Nat)"/>
    <property type="match status" value="1"/>
</dbReference>
<dbReference type="EMBL" id="CP003740">
    <property type="protein sequence ID" value="AGI66854.1"/>
    <property type="molecule type" value="Genomic_DNA"/>
</dbReference>
<proteinExistence type="predicted"/>
<keyword evidence="1" id="KW-0808">Transferase</keyword>
<dbReference type="HOGENOM" id="CLU_013985_4_4_5"/>
<gene>
    <name evidence="4" type="ORF">OAN307_c11520</name>
</gene>
<dbReference type="InterPro" id="IPR016181">
    <property type="entry name" value="Acyl_CoA_acyltransferase"/>
</dbReference>
<dbReference type="PROSITE" id="PS51186">
    <property type="entry name" value="GNAT"/>
    <property type="match status" value="1"/>
</dbReference>
<keyword evidence="5" id="KW-1185">Reference proteome</keyword>
<dbReference type="Pfam" id="PF13420">
    <property type="entry name" value="Acetyltransf_4"/>
    <property type="match status" value="1"/>
</dbReference>
<reference evidence="4 5" key="1">
    <citation type="journal article" date="2013" name="PLoS ONE">
        <title>Poles Apart: Arctic and Antarctic Octadecabacter strains Share High Genome Plasticity and a New Type of Xanthorhodopsin.</title>
        <authorList>
            <person name="Vollmers J."/>
            <person name="Voget S."/>
            <person name="Dietrich S."/>
            <person name="Gollnow K."/>
            <person name="Smits M."/>
            <person name="Meyer K."/>
            <person name="Brinkhoff T."/>
            <person name="Simon M."/>
            <person name="Daniel R."/>
        </authorList>
    </citation>
    <scope>NUCLEOTIDE SEQUENCE [LARGE SCALE GENOMIC DNA]</scope>
    <source>
        <strain evidence="4 5">307</strain>
    </source>
</reference>
<evidence type="ECO:0000313" key="5">
    <source>
        <dbReference type="Proteomes" id="UP000005307"/>
    </source>
</evidence>
<dbReference type="eggNOG" id="COG1247">
    <property type="taxonomic scope" value="Bacteria"/>
</dbReference>
<dbReference type="InterPro" id="IPR000182">
    <property type="entry name" value="GNAT_dom"/>
</dbReference>
<dbReference type="PANTHER" id="PTHR43072">
    <property type="entry name" value="N-ACETYLTRANSFERASE"/>
    <property type="match status" value="1"/>
</dbReference>
<dbReference type="Proteomes" id="UP000005307">
    <property type="component" value="Chromosome"/>
</dbReference>
<dbReference type="CDD" id="cd04301">
    <property type="entry name" value="NAT_SF"/>
    <property type="match status" value="1"/>
</dbReference>
<name>M9R2H5_9RHOB</name>
<dbReference type="GO" id="GO:0016747">
    <property type="term" value="F:acyltransferase activity, transferring groups other than amino-acyl groups"/>
    <property type="evidence" value="ECO:0007669"/>
    <property type="project" value="InterPro"/>
</dbReference>
<dbReference type="Gene3D" id="3.40.630.30">
    <property type="match status" value="1"/>
</dbReference>